<feature type="region of interest" description="Disordered" evidence="1">
    <location>
        <begin position="53"/>
        <end position="108"/>
    </location>
</feature>
<dbReference type="Gene3D" id="3.40.50.300">
    <property type="entry name" value="P-loop containing nucleotide triphosphate hydrolases"/>
    <property type="match status" value="1"/>
</dbReference>
<feature type="domain" description="Tr-type G" evidence="2">
    <location>
        <begin position="293"/>
        <end position="555"/>
    </location>
</feature>
<proteinExistence type="predicted"/>
<organism evidence="3 4">
    <name type="scientific">Cytospora mali</name>
    <name type="common">Apple Valsa canker fungus</name>
    <name type="synonym">Valsa mali</name>
    <dbReference type="NCBI Taxonomy" id="578113"/>
    <lineage>
        <taxon>Eukaryota</taxon>
        <taxon>Fungi</taxon>
        <taxon>Dikarya</taxon>
        <taxon>Ascomycota</taxon>
        <taxon>Pezizomycotina</taxon>
        <taxon>Sordariomycetes</taxon>
        <taxon>Sordariomycetidae</taxon>
        <taxon>Diaporthales</taxon>
        <taxon>Cytosporaceae</taxon>
        <taxon>Cytospora</taxon>
    </lineage>
</organism>
<name>A0A194VPX9_CYTMA</name>
<feature type="region of interest" description="Disordered" evidence="1">
    <location>
        <begin position="1"/>
        <end position="36"/>
    </location>
</feature>
<evidence type="ECO:0000256" key="1">
    <source>
        <dbReference type="SAM" id="MobiDB-lite"/>
    </source>
</evidence>
<protein>
    <submittedName>
        <fullName evidence="3">GTP-binding protein 2</fullName>
    </submittedName>
</protein>
<dbReference type="OrthoDB" id="5342685at2759"/>
<dbReference type="PANTHER" id="PTHR43721">
    <property type="entry name" value="ELONGATION FACTOR TU-RELATED"/>
    <property type="match status" value="1"/>
</dbReference>
<feature type="compositionally biased region" description="Low complexity" evidence="1">
    <location>
        <begin position="74"/>
        <end position="85"/>
    </location>
</feature>
<sequence>MSVFTFETEPTRVSSPWLNPPETPEKTVTKLEAEPQEGAVEYKLHLLLRPRRPYETISSSTAPDSQRPGRDELASASGSSTGGLSDVRHLEITADEKRRKPPSEFYSTTSESRKLRLYHLTTQLLWRLQQSVRYNPLGTTDSLIPKLPDDSVNLAAAVRPGNLWQGLEESKGALYEIGVADDGTLVGLPDDEMEESLLTLKVMAASLGCVVEVARRHCVGECECEWTKSPVPENEHTAPKPVTRREKLYVVEAAVKPSPGLENQAVDTVDRTTSVPPVQAADVEAKSTTEQLRVTLTGPTDGGKSTLLGTLCTGIFDNGSGRSRTFLLRHRHELASGMTTSVSQMLIGYKNDSHDENLIYSFSDRNIDSWEGIHDLSRDGRLVFVSDSAGHLRFRRTILRGLVGWAPHWTILCLAANDSEMKGTSTPTSSQDEADSPVTEVDQAKAYLDLCLKLRMPLVVVITKLDSATTMSLRSTLTKVLAAIKSAGRVPKLLIKQRIQSDPTRVPTIDEDDIRPLIADMKESGSLLDFVPIVSTSAVKGEGIGLLHALLQNLPIPPTPTARDYIGLALNPEQPDSVFHIEDKFSLSALYGNTVKDEEESEHGTVVAGYLRFGHLAVGDRVLIGPFPPDDDSMVMTPERRASPGGEGLSVSHHSSTELNRLAMRNAVPASTTQGEWYDAHIATIRNLRLPVRLLEPGQTGTIGIIFDMPNEDLSDSIFERPPRSQPKIRKGMVLAMPSKHMVETGLSLQAASGVTGVFEDASTESLIVGSIVKVYIASVRASARILRVSPTWIYPDGNGAVGKEADGDDDNDNDDIFVISDERGEEMAKQGSARLVYEVQLELLSHREWIEMGSQVVILEGGSRHKSGLEGFVGKVIEIAE</sequence>
<evidence type="ECO:0000313" key="3">
    <source>
        <dbReference type="EMBL" id="KUI66251.1"/>
    </source>
</evidence>
<dbReference type="Proteomes" id="UP000078559">
    <property type="component" value="Chromosome 2"/>
</dbReference>
<dbReference type="Pfam" id="PF00009">
    <property type="entry name" value="GTP_EFTU"/>
    <property type="match status" value="1"/>
</dbReference>
<dbReference type="GO" id="GO:0003746">
    <property type="term" value="F:translation elongation factor activity"/>
    <property type="evidence" value="ECO:0007669"/>
    <property type="project" value="TreeGrafter"/>
</dbReference>
<dbReference type="AlphaFoldDB" id="A0A194VPX9"/>
<feature type="compositionally biased region" description="Basic and acidic residues" evidence="1">
    <location>
        <begin position="86"/>
        <end position="102"/>
    </location>
</feature>
<feature type="compositionally biased region" description="Basic and acidic residues" evidence="1">
    <location>
        <begin position="23"/>
        <end position="33"/>
    </location>
</feature>
<keyword evidence="4" id="KW-1185">Reference proteome</keyword>
<dbReference type="InterPro" id="IPR050055">
    <property type="entry name" value="EF-Tu_GTPase"/>
</dbReference>
<dbReference type="InterPro" id="IPR000795">
    <property type="entry name" value="T_Tr_GTP-bd_dom"/>
</dbReference>
<gene>
    <name evidence="3" type="ORF">VM1G_02052</name>
</gene>
<reference evidence="3" key="1">
    <citation type="submission" date="2014-12" db="EMBL/GenBank/DDBJ databases">
        <title>Genome Sequence of Valsa Canker Pathogens Uncovers a Specific Adaption of Colonization on Woody Bark.</title>
        <authorList>
            <person name="Yin Z."/>
            <person name="Liu H."/>
            <person name="Gao X."/>
            <person name="Li Z."/>
            <person name="Song N."/>
            <person name="Ke X."/>
            <person name="Dai Q."/>
            <person name="Wu Y."/>
            <person name="Sun Y."/>
            <person name="Xu J.-R."/>
            <person name="Kang Z.K."/>
            <person name="Wang L."/>
            <person name="Huang L."/>
        </authorList>
    </citation>
    <scope>NUCLEOTIDE SEQUENCE [LARGE SCALE GENOMIC DNA]</scope>
    <source>
        <strain evidence="3">03-8</strain>
    </source>
</reference>
<dbReference type="PANTHER" id="PTHR43721:SF30">
    <property type="entry name" value="TR-TYPE G DOMAIN-CONTAINING PROTEIN"/>
    <property type="match status" value="1"/>
</dbReference>
<dbReference type="GO" id="GO:0003924">
    <property type="term" value="F:GTPase activity"/>
    <property type="evidence" value="ECO:0007669"/>
    <property type="project" value="InterPro"/>
</dbReference>
<evidence type="ECO:0000259" key="2">
    <source>
        <dbReference type="Pfam" id="PF00009"/>
    </source>
</evidence>
<dbReference type="InterPro" id="IPR027417">
    <property type="entry name" value="P-loop_NTPase"/>
</dbReference>
<accession>A0A194VPX9</accession>
<dbReference type="SUPFAM" id="SSF52540">
    <property type="entry name" value="P-loop containing nucleoside triphosphate hydrolases"/>
    <property type="match status" value="1"/>
</dbReference>
<evidence type="ECO:0000313" key="4">
    <source>
        <dbReference type="Proteomes" id="UP000078559"/>
    </source>
</evidence>
<dbReference type="GO" id="GO:0005525">
    <property type="term" value="F:GTP binding"/>
    <property type="evidence" value="ECO:0007669"/>
    <property type="project" value="InterPro"/>
</dbReference>
<dbReference type="EMBL" id="CM003099">
    <property type="protein sequence ID" value="KUI66251.1"/>
    <property type="molecule type" value="Genomic_DNA"/>
</dbReference>